<dbReference type="Gene3D" id="3.60.21.10">
    <property type="match status" value="1"/>
</dbReference>
<dbReference type="SUPFAM" id="SSF56300">
    <property type="entry name" value="Metallo-dependent phosphatases"/>
    <property type="match status" value="1"/>
</dbReference>
<organism evidence="2 3">
    <name type="scientific">Cladobotryum mycophilum</name>
    <dbReference type="NCBI Taxonomy" id="491253"/>
    <lineage>
        <taxon>Eukaryota</taxon>
        <taxon>Fungi</taxon>
        <taxon>Dikarya</taxon>
        <taxon>Ascomycota</taxon>
        <taxon>Pezizomycotina</taxon>
        <taxon>Sordariomycetes</taxon>
        <taxon>Hypocreomycetidae</taxon>
        <taxon>Hypocreales</taxon>
        <taxon>Hypocreaceae</taxon>
        <taxon>Cladobotryum</taxon>
    </lineage>
</organism>
<feature type="domain" description="Calcineurin-like phosphoesterase" evidence="1">
    <location>
        <begin position="215"/>
        <end position="402"/>
    </location>
</feature>
<protein>
    <submittedName>
        <fullName evidence="2">Phosphatase DCR2</fullName>
    </submittedName>
</protein>
<proteinExistence type="predicted"/>
<dbReference type="InterPro" id="IPR004843">
    <property type="entry name" value="Calcineurin-like_PHP"/>
</dbReference>
<dbReference type="PANTHER" id="PTHR32440:SF0">
    <property type="entry name" value="PHOSPHATASE DCR2-RELATED"/>
    <property type="match status" value="1"/>
</dbReference>
<keyword evidence="3" id="KW-1185">Reference proteome</keyword>
<dbReference type="PANTHER" id="PTHR32440">
    <property type="entry name" value="PHOSPHATASE DCR2-RELATED-RELATED"/>
    <property type="match status" value="1"/>
</dbReference>
<evidence type="ECO:0000313" key="2">
    <source>
        <dbReference type="EMBL" id="KAK5995901.1"/>
    </source>
</evidence>
<dbReference type="Proteomes" id="UP001338125">
    <property type="component" value="Unassembled WGS sequence"/>
</dbReference>
<name>A0ABR0SVX2_9HYPO</name>
<gene>
    <name evidence="2" type="ORF">PT974_04319</name>
</gene>
<dbReference type="CDD" id="cd07383">
    <property type="entry name" value="MPP_Dcr2"/>
    <property type="match status" value="1"/>
</dbReference>
<evidence type="ECO:0000313" key="3">
    <source>
        <dbReference type="Proteomes" id="UP001338125"/>
    </source>
</evidence>
<dbReference type="InterPro" id="IPR029052">
    <property type="entry name" value="Metallo-depent_PP-like"/>
</dbReference>
<accession>A0ABR0SVX2</accession>
<dbReference type="Pfam" id="PF00149">
    <property type="entry name" value="Metallophos"/>
    <property type="match status" value="1"/>
</dbReference>
<comment type="caution">
    <text evidence="2">The sequence shown here is derived from an EMBL/GenBank/DDBJ whole genome shotgun (WGS) entry which is preliminary data.</text>
</comment>
<reference evidence="2 3" key="1">
    <citation type="submission" date="2024-01" db="EMBL/GenBank/DDBJ databases">
        <title>Complete genome of Cladobotryum mycophilum ATHUM6906.</title>
        <authorList>
            <person name="Christinaki A.C."/>
            <person name="Myridakis A.I."/>
            <person name="Kouvelis V.N."/>
        </authorList>
    </citation>
    <scope>NUCLEOTIDE SEQUENCE [LARGE SCALE GENOMIC DNA]</scope>
    <source>
        <strain evidence="2 3">ATHUM6906</strain>
    </source>
</reference>
<evidence type="ECO:0000259" key="1">
    <source>
        <dbReference type="Pfam" id="PF00149"/>
    </source>
</evidence>
<dbReference type="EMBL" id="JAVFKD010000004">
    <property type="protein sequence ID" value="KAK5995901.1"/>
    <property type="molecule type" value="Genomic_DNA"/>
</dbReference>
<sequence length="460" mass="51488">MTRRIVRTLTQLGAAALFVIVVVAILDRNYRVLPNAIHNYMPSHHPGLVVTDITVVTCSSLKPFSSCTLDDKKWRLIDKELYLGKAWTSKAYMYVSRKREEDLTTEDEVIVDVSVGSLTPEDLSNSNEHWEPRPAGLWLKRSRNKKSIDSDLAVTDIDIVFGDDATEARQGWAIVGRPLYLGTGGSLHSAHVTIKRGKPQELKKPKPRIPDSGRFKIMQIGDLHLSTGVGDCREAVPDNYKGGKCEADPRTLDFVTRLLDEEKPDLVILSGDQVNGGTAPDAPSAIYKYASLLIERKVPWAGIFGNHDDEGTMSREAQMALMETLPYSLSRAGPGDIDGVGNYYIEVLGRGHNEHSALTIYLLDTHAYSPDERKYPGYDWLKPNQIDWFKKTSTSLKKNHQGYTHRHMDIAFIHIPLTEYADWELPRLGEWREGVTAPVYNTGFRDALIEEGVVMVSAGQ</sequence>